<protein>
    <submittedName>
        <fullName evidence="1">Uncharacterized protein</fullName>
    </submittedName>
</protein>
<accession>J0WX27</accession>
<dbReference type="eggNOG" id="ENOG502RZ3H">
    <property type="taxonomic scope" value="Eukaryota"/>
</dbReference>
<organism evidence="1 2">
    <name type="scientific">Auricularia subglabra (strain TFB-10046 / SS5)</name>
    <name type="common">White-rot fungus</name>
    <name type="synonym">Auricularia delicata (strain TFB10046)</name>
    <dbReference type="NCBI Taxonomy" id="717982"/>
    <lineage>
        <taxon>Eukaryota</taxon>
        <taxon>Fungi</taxon>
        <taxon>Dikarya</taxon>
        <taxon>Basidiomycota</taxon>
        <taxon>Agaricomycotina</taxon>
        <taxon>Agaricomycetes</taxon>
        <taxon>Auriculariales</taxon>
        <taxon>Auriculariaceae</taxon>
        <taxon>Auricularia</taxon>
    </lineage>
</organism>
<gene>
    <name evidence="1" type="ORF">AURDEDRAFT_171841</name>
</gene>
<evidence type="ECO:0000313" key="2">
    <source>
        <dbReference type="Proteomes" id="UP000006514"/>
    </source>
</evidence>
<reference evidence="2" key="1">
    <citation type="journal article" date="2012" name="Science">
        <title>The Paleozoic origin of enzymatic lignin decomposition reconstructed from 31 fungal genomes.</title>
        <authorList>
            <person name="Floudas D."/>
            <person name="Binder M."/>
            <person name="Riley R."/>
            <person name="Barry K."/>
            <person name="Blanchette R.A."/>
            <person name="Henrissat B."/>
            <person name="Martinez A.T."/>
            <person name="Otillar R."/>
            <person name="Spatafora J.W."/>
            <person name="Yadav J.S."/>
            <person name="Aerts A."/>
            <person name="Benoit I."/>
            <person name="Boyd A."/>
            <person name="Carlson A."/>
            <person name="Copeland A."/>
            <person name="Coutinho P.M."/>
            <person name="de Vries R.P."/>
            <person name="Ferreira P."/>
            <person name="Findley K."/>
            <person name="Foster B."/>
            <person name="Gaskell J."/>
            <person name="Glotzer D."/>
            <person name="Gorecki P."/>
            <person name="Heitman J."/>
            <person name="Hesse C."/>
            <person name="Hori C."/>
            <person name="Igarashi K."/>
            <person name="Jurgens J.A."/>
            <person name="Kallen N."/>
            <person name="Kersten P."/>
            <person name="Kohler A."/>
            <person name="Kuees U."/>
            <person name="Kumar T.K.A."/>
            <person name="Kuo A."/>
            <person name="LaButti K."/>
            <person name="Larrondo L.F."/>
            <person name="Lindquist E."/>
            <person name="Ling A."/>
            <person name="Lombard V."/>
            <person name="Lucas S."/>
            <person name="Lundell T."/>
            <person name="Martin R."/>
            <person name="McLaughlin D.J."/>
            <person name="Morgenstern I."/>
            <person name="Morin E."/>
            <person name="Murat C."/>
            <person name="Nagy L.G."/>
            <person name="Nolan M."/>
            <person name="Ohm R.A."/>
            <person name="Patyshakuliyeva A."/>
            <person name="Rokas A."/>
            <person name="Ruiz-Duenas F.J."/>
            <person name="Sabat G."/>
            <person name="Salamov A."/>
            <person name="Samejima M."/>
            <person name="Schmutz J."/>
            <person name="Slot J.C."/>
            <person name="St John F."/>
            <person name="Stenlid J."/>
            <person name="Sun H."/>
            <person name="Sun S."/>
            <person name="Syed K."/>
            <person name="Tsang A."/>
            <person name="Wiebenga A."/>
            <person name="Young D."/>
            <person name="Pisabarro A."/>
            <person name="Eastwood D.C."/>
            <person name="Martin F."/>
            <person name="Cullen D."/>
            <person name="Grigoriev I.V."/>
            <person name="Hibbett D.S."/>
        </authorList>
    </citation>
    <scope>NUCLEOTIDE SEQUENCE [LARGE SCALE GENOMIC DNA]</scope>
    <source>
        <strain evidence="2">TFB10046</strain>
    </source>
</reference>
<dbReference type="Proteomes" id="UP000006514">
    <property type="component" value="Unassembled WGS sequence"/>
</dbReference>
<sequence>MSHLEPHDADLTVPPVIQMLELPKWEEWPVEPLGTDRYTLDDDMTSRAAALLPQEWFLGVIMANGLLVAVHPDGSGSDLLNFRFTLVGEGLPDPAHESFPIAPAVQTSESRPAFVLPSENSLPWPNLYAHTCSSRNALISRVHFRPCSLASCLSAEQLDSLNDAVMDDLYNRDTLRLDAEASAPVHEAPGPPSDEDCDSEIGRLAALSLDEDMQYKLRGARLYVELSFDRAVCPGLPASPALYDELVRRIDDIWDDWELRMLREIAARGPRQTAEWIQAMADVRDEFADEEDGRGLFEGPLDDEAVLPEDAIDMRGAATPVHMAAGRIARISHDSFASSLASLSSVPNRAASLHDYGACAEATTEQTELVGSHVTTNHTPASYPPTKPAASEGGGRMLLSVRRAFSILRDAYRRLQARALRVGGGLSEKQGCTPSY</sequence>
<dbReference type="KEGG" id="adl:AURDEDRAFT_171841"/>
<evidence type="ECO:0000313" key="1">
    <source>
        <dbReference type="EMBL" id="EJD39046.1"/>
    </source>
</evidence>
<keyword evidence="2" id="KW-1185">Reference proteome</keyword>
<proteinExistence type="predicted"/>
<dbReference type="EMBL" id="JH687817">
    <property type="protein sequence ID" value="EJD39046.1"/>
    <property type="molecule type" value="Genomic_DNA"/>
</dbReference>
<name>J0WX27_AURST</name>
<dbReference type="AlphaFoldDB" id="J0WX27"/>
<dbReference type="InParanoid" id="J0WX27"/>